<reference evidence="2" key="2">
    <citation type="submission" date="2025-08" db="UniProtKB">
        <authorList>
            <consortium name="Ensembl"/>
        </authorList>
    </citation>
    <scope>IDENTIFICATION</scope>
</reference>
<dbReference type="GeneTree" id="ENSGT01150000287041"/>
<protein>
    <submittedName>
        <fullName evidence="2">Uncharacterized protein</fullName>
    </submittedName>
</protein>
<feature type="signal peptide" evidence="1">
    <location>
        <begin position="1"/>
        <end position="17"/>
    </location>
</feature>
<dbReference type="Ensembl" id="ENSSMAT00000033099.2">
    <property type="protein sequence ID" value="ENSSMAP00000032693.1"/>
    <property type="gene ID" value="ENSSMAG00000020035.2"/>
</dbReference>
<evidence type="ECO:0000256" key="1">
    <source>
        <dbReference type="SAM" id="SignalP"/>
    </source>
</evidence>
<dbReference type="AlphaFoldDB" id="A0A8D3BE09"/>
<dbReference type="InterPro" id="IPR045860">
    <property type="entry name" value="Snake_toxin-like_sf"/>
</dbReference>
<dbReference type="OMA" id="ISATCCG"/>
<proteinExistence type="predicted"/>
<feature type="chain" id="PRO_5034961729" evidence="1">
    <location>
        <begin position="18"/>
        <end position="81"/>
    </location>
</feature>
<sequence length="81" mass="8455">TMTLILALLVGVVVSQSEFTCTSCSGPVQTCHGPNGACASVIDYAGSSYFFKGCMTSKECIILNRPGVSSASCCMCDQCNR</sequence>
<evidence type="ECO:0000313" key="2">
    <source>
        <dbReference type="Ensembl" id="ENSSMAP00000032693.1"/>
    </source>
</evidence>
<keyword evidence="1" id="KW-0732">Signal</keyword>
<dbReference type="SUPFAM" id="SSF57302">
    <property type="entry name" value="Snake toxin-like"/>
    <property type="match status" value="1"/>
</dbReference>
<reference evidence="2" key="1">
    <citation type="submission" date="2023-05" db="EMBL/GenBank/DDBJ databases">
        <title>High-quality long-read genome of Scophthalmus maximus.</title>
        <authorList>
            <person name="Lien S."/>
            <person name="Martinez P."/>
        </authorList>
    </citation>
    <scope>NUCLEOTIDE SEQUENCE [LARGE SCALE GENOMIC DNA]</scope>
</reference>
<evidence type="ECO:0000313" key="3">
    <source>
        <dbReference type="Proteomes" id="UP000694558"/>
    </source>
</evidence>
<accession>A0A8D3BE09</accession>
<dbReference type="Proteomes" id="UP000694558">
    <property type="component" value="Chromosome 18"/>
</dbReference>
<organism evidence="2 3">
    <name type="scientific">Scophthalmus maximus</name>
    <name type="common">Turbot</name>
    <name type="synonym">Psetta maxima</name>
    <dbReference type="NCBI Taxonomy" id="52904"/>
    <lineage>
        <taxon>Eukaryota</taxon>
        <taxon>Metazoa</taxon>
        <taxon>Chordata</taxon>
        <taxon>Craniata</taxon>
        <taxon>Vertebrata</taxon>
        <taxon>Euteleostomi</taxon>
        <taxon>Actinopterygii</taxon>
        <taxon>Neopterygii</taxon>
        <taxon>Teleostei</taxon>
        <taxon>Neoteleostei</taxon>
        <taxon>Acanthomorphata</taxon>
        <taxon>Carangaria</taxon>
        <taxon>Pleuronectiformes</taxon>
        <taxon>Pleuronectoidei</taxon>
        <taxon>Scophthalmidae</taxon>
        <taxon>Scophthalmus</taxon>
    </lineage>
</organism>
<name>A0A8D3BE09_SCOMX</name>